<proteinExistence type="predicted"/>
<dbReference type="SMART" id="SM00225">
    <property type="entry name" value="BTB"/>
    <property type="match status" value="1"/>
</dbReference>
<evidence type="ECO:0000256" key="2">
    <source>
        <dbReference type="ARBA" id="ARBA00022737"/>
    </source>
</evidence>
<feature type="region of interest" description="Disordered" evidence="4">
    <location>
        <begin position="348"/>
        <end position="371"/>
    </location>
</feature>
<dbReference type="InterPro" id="IPR011333">
    <property type="entry name" value="SKP1/BTB/POZ_sf"/>
</dbReference>
<accession>A0A194R2J0</accession>
<keyword evidence="3" id="KW-0009">Actin-binding</keyword>
<dbReference type="EMBL" id="KQ460845">
    <property type="protein sequence ID" value="KPJ12008.1"/>
    <property type="molecule type" value="Genomic_DNA"/>
</dbReference>
<dbReference type="PANTHER" id="PTHR24412:SF172">
    <property type="entry name" value="KELCH-LIKE PROTEIN 10"/>
    <property type="match status" value="1"/>
</dbReference>
<evidence type="ECO:0000313" key="6">
    <source>
        <dbReference type="EMBL" id="KPJ12008.1"/>
    </source>
</evidence>
<dbReference type="InterPro" id="IPR011705">
    <property type="entry name" value="BACK"/>
</dbReference>
<dbReference type="SMART" id="SM00875">
    <property type="entry name" value="BACK"/>
    <property type="match status" value="1"/>
</dbReference>
<dbReference type="FunFam" id="1.25.40.420:FF:000001">
    <property type="entry name" value="Kelch-like family member 12"/>
    <property type="match status" value="1"/>
</dbReference>
<dbReference type="InterPro" id="IPR000210">
    <property type="entry name" value="BTB/POZ_dom"/>
</dbReference>
<dbReference type="PROSITE" id="PS50097">
    <property type="entry name" value="BTB"/>
    <property type="match status" value="1"/>
</dbReference>
<keyword evidence="1" id="KW-0880">Kelch repeat</keyword>
<feature type="domain" description="BTB" evidence="5">
    <location>
        <begin position="14"/>
        <end position="82"/>
    </location>
</feature>
<evidence type="ECO:0000256" key="3">
    <source>
        <dbReference type="ARBA" id="ARBA00023203"/>
    </source>
</evidence>
<dbReference type="Pfam" id="PF07707">
    <property type="entry name" value="BACK"/>
    <property type="match status" value="1"/>
</dbReference>
<dbReference type="InParanoid" id="A0A194R2J0"/>
<dbReference type="CDD" id="cd18450">
    <property type="entry name" value="BACK_KLHL10"/>
    <property type="match status" value="1"/>
</dbReference>
<sequence>MQALHRLRECRLLCDAVVRADDGAVFPVHRAILSACSPYFLALFTTTLHSREQSDVLISGVRSEILLLLIEYAYLRRIDVTDGNVHELLMTADYLAFLGVLQLCCDHLRLALSPRNCLGIMMFARRVFCYKLEADARRYLLRYFVTVATQSDEFLHLPLDELNAIILEDELNVKSEEAVWDAVLRWVNYEPDQRWQHTVKLMASIRLGLLDTQFFLENVKDHPYVTGNEGSRPIIIETLKFLYDLEMIAQRDGEVATPEIARPRVPHEATDMNIYRSALSACVIMGLPNVYDYIHKHRERLMEEKRQKILLSETARHGQHRTALPDVHLMEDNDDMLEQLGLMEHQANNNLAIPPPPPPPLPPQPMEQDRN</sequence>
<evidence type="ECO:0000259" key="5">
    <source>
        <dbReference type="PROSITE" id="PS50097"/>
    </source>
</evidence>
<dbReference type="PANTHER" id="PTHR24412">
    <property type="entry name" value="KELCH PROTEIN"/>
    <property type="match status" value="1"/>
</dbReference>
<dbReference type="FunCoup" id="A0A194R2J0">
    <property type="interactions" value="2"/>
</dbReference>
<evidence type="ECO:0000256" key="1">
    <source>
        <dbReference type="ARBA" id="ARBA00022441"/>
    </source>
</evidence>
<keyword evidence="2" id="KW-0677">Repeat</keyword>
<dbReference type="Gene3D" id="3.30.710.10">
    <property type="entry name" value="Potassium Channel Kv1.1, Chain A"/>
    <property type="match status" value="1"/>
</dbReference>
<dbReference type="Gene3D" id="1.25.40.420">
    <property type="match status" value="1"/>
</dbReference>
<gene>
    <name evidence="6" type="ORF">RR48_06378</name>
</gene>
<reference evidence="6 7" key="1">
    <citation type="journal article" date="2015" name="Nat. Commun.">
        <title>Outbred genome sequencing and CRISPR/Cas9 gene editing in butterflies.</title>
        <authorList>
            <person name="Li X."/>
            <person name="Fan D."/>
            <person name="Zhang W."/>
            <person name="Liu G."/>
            <person name="Zhang L."/>
            <person name="Zhao L."/>
            <person name="Fang X."/>
            <person name="Chen L."/>
            <person name="Dong Y."/>
            <person name="Chen Y."/>
            <person name="Ding Y."/>
            <person name="Zhao R."/>
            <person name="Feng M."/>
            <person name="Zhu Y."/>
            <person name="Feng Y."/>
            <person name="Jiang X."/>
            <person name="Zhu D."/>
            <person name="Xiang H."/>
            <person name="Feng X."/>
            <person name="Li S."/>
            <person name="Wang J."/>
            <person name="Zhang G."/>
            <person name="Kronforst M.R."/>
            <person name="Wang W."/>
        </authorList>
    </citation>
    <scope>NUCLEOTIDE SEQUENCE [LARGE SCALE GENOMIC DNA]</scope>
    <source>
        <strain evidence="6">Ya'a_city_454_Pm</strain>
        <tissue evidence="6">Whole body</tissue>
    </source>
</reference>
<evidence type="ECO:0000313" key="7">
    <source>
        <dbReference type="Proteomes" id="UP000053240"/>
    </source>
</evidence>
<dbReference type="Pfam" id="PF00651">
    <property type="entry name" value="BTB"/>
    <property type="match status" value="1"/>
</dbReference>
<name>A0A194R2J0_PAPMA</name>
<keyword evidence="7" id="KW-1185">Reference proteome</keyword>
<feature type="compositionally biased region" description="Pro residues" evidence="4">
    <location>
        <begin position="353"/>
        <end position="365"/>
    </location>
</feature>
<evidence type="ECO:0000256" key="4">
    <source>
        <dbReference type="SAM" id="MobiDB-lite"/>
    </source>
</evidence>
<dbReference type="STRING" id="76193.A0A194R2J0"/>
<protein>
    <submittedName>
        <fullName evidence="6">Kelch-like protein 10</fullName>
    </submittedName>
</protein>
<dbReference type="SUPFAM" id="SSF54695">
    <property type="entry name" value="POZ domain"/>
    <property type="match status" value="1"/>
</dbReference>
<dbReference type="AlphaFoldDB" id="A0A194R2J0"/>
<organism evidence="6 7">
    <name type="scientific">Papilio machaon</name>
    <name type="common">Old World swallowtail butterfly</name>
    <dbReference type="NCBI Taxonomy" id="76193"/>
    <lineage>
        <taxon>Eukaryota</taxon>
        <taxon>Metazoa</taxon>
        <taxon>Ecdysozoa</taxon>
        <taxon>Arthropoda</taxon>
        <taxon>Hexapoda</taxon>
        <taxon>Insecta</taxon>
        <taxon>Pterygota</taxon>
        <taxon>Neoptera</taxon>
        <taxon>Endopterygota</taxon>
        <taxon>Lepidoptera</taxon>
        <taxon>Glossata</taxon>
        <taxon>Ditrysia</taxon>
        <taxon>Papilionoidea</taxon>
        <taxon>Papilionidae</taxon>
        <taxon>Papilioninae</taxon>
        <taxon>Papilio</taxon>
    </lineage>
</organism>
<dbReference type="Proteomes" id="UP000053240">
    <property type="component" value="Unassembled WGS sequence"/>
</dbReference>